<dbReference type="EMBL" id="QYJN01000543">
    <property type="protein sequence ID" value="RIP15624.1"/>
    <property type="molecule type" value="Genomic_DNA"/>
</dbReference>
<dbReference type="InterPro" id="IPR036485">
    <property type="entry name" value="Glu_synth_asu_C_sf"/>
</dbReference>
<dbReference type="PANTHER" id="PTHR43100:SF1">
    <property type="entry name" value="GLUTAMATE SYNTHASE [NADPH] SMALL CHAIN"/>
    <property type="match status" value="1"/>
</dbReference>
<dbReference type="SUPFAM" id="SSF69336">
    <property type="entry name" value="Alpha subunit of glutamate synthase, C-terminal domain"/>
    <property type="match status" value="1"/>
</dbReference>
<dbReference type="Proteomes" id="UP000265541">
    <property type="component" value="Unassembled WGS sequence"/>
</dbReference>
<protein>
    <submittedName>
        <fullName evidence="2">Glutamate synthase subunit alpha</fullName>
    </submittedName>
</protein>
<name>A0A3A0UK75_STAGA</name>
<dbReference type="Gene3D" id="2.160.20.60">
    <property type="entry name" value="Glutamate synthase, alpha subunit, C-terminal domain"/>
    <property type="match status" value="1"/>
</dbReference>
<evidence type="ECO:0000313" key="2">
    <source>
        <dbReference type="EMBL" id="RIP15624.1"/>
    </source>
</evidence>
<feature type="non-terminal residue" evidence="2">
    <location>
        <position position="1"/>
    </location>
</feature>
<feature type="domain" description="Glutamate synthase alpha subunit C-terminal" evidence="1">
    <location>
        <begin position="4"/>
        <end position="155"/>
    </location>
</feature>
<feature type="non-terminal residue" evidence="2">
    <location>
        <position position="173"/>
    </location>
</feature>
<dbReference type="GO" id="GO:0016491">
    <property type="term" value="F:oxidoreductase activity"/>
    <property type="evidence" value="ECO:0007669"/>
    <property type="project" value="InterPro"/>
</dbReference>
<dbReference type="Pfam" id="PF01493">
    <property type="entry name" value="GXGXG"/>
    <property type="match status" value="1"/>
</dbReference>
<dbReference type="PANTHER" id="PTHR43100">
    <property type="entry name" value="GLUTAMATE SYNTHASE [NADPH] SMALL CHAIN"/>
    <property type="match status" value="1"/>
</dbReference>
<dbReference type="InterPro" id="IPR051394">
    <property type="entry name" value="Glutamate_Synthase"/>
</dbReference>
<dbReference type="AlphaFoldDB" id="A0A3A0UK75"/>
<dbReference type="InterPro" id="IPR002489">
    <property type="entry name" value="Glu_synth_asu_C"/>
</dbReference>
<comment type="caution">
    <text evidence="2">The sequence shown here is derived from an EMBL/GenBank/DDBJ whole genome shotgun (WGS) entry which is preliminary data.</text>
</comment>
<gene>
    <name evidence="2" type="ORF">BUZ14_16920</name>
</gene>
<evidence type="ECO:0000259" key="1">
    <source>
        <dbReference type="Pfam" id="PF01493"/>
    </source>
</evidence>
<reference evidence="2 3" key="1">
    <citation type="journal article" date="2016" name="Front. Microbiol.">
        <title>Comprehensive Phylogenetic Analysis of Bovine Non-aureus Staphylococci Species Based on Whole-Genome Sequencing.</title>
        <authorList>
            <person name="Naushad S."/>
            <person name="Barkema H.W."/>
            <person name="Luby C."/>
            <person name="Condas L.A."/>
            <person name="Nobrega D.B."/>
            <person name="Carson D.A."/>
            <person name="De Buck J."/>
        </authorList>
    </citation>
    <scope>NUCLEOTIDE SEQUENCE [LARGE SCALE GENOMIC DNA]</scope>
    <source>
        <strain evidence="2 3">SNUC 4781</strain>
    </source>
</reference>
<evidence type="ECO:0000313" key="3">
    <source>
        <dbReference type="Proteomes" id="UP000265541"/>
    </source>
</evidence>
<sequence length="173" mass="18400">IYAQTTGHAGQSLAAYTPSGLTIHHTGDANDYVGKGLSGGKVIVKAPNQQRENEIIVGNVCFYGASHGKAFINGKAGERFCIRNSGVQAVVEGIGDHGLEYMTGGRIIILGDVGKNFGQGMSGGVSYVFPSDVAQYKAQNQLESLDFDAITVDEERNVVKDMLEAHVKYTDST</sequence>
<organism evidence="2 3">
    <name type="scientific">Staphylococcus gallinarum</name>
    <dbReference type="NCBI Taxonomy" id="1293"/>
    <lineage>
        <taxon>Bacteria</taxon>
        <taxon>Bacillati</taxon>
        <taxon>Bacillota</taxon>
        <taxon>Bacilli</taxon>
        <taxon>Bacillales</taxon>
        <taxon>Staphylococcaceae</taxon>
        <taxon>Staphylococcus</taxon>
    </lineage>
</organism>
<proteinExistence type="predicted"/>
<accession>A0A3A0UK75</accession>